<evidence type="ECO:0000313" key="15">
    <source>
        <dbReference type="Proteomes" id="UP001597227"/>
    </source>
</evidence>
<evidence type="ECO:0000256" key="3">
    <source>
        <dbReference type="ARBA" id="ARBA00022801"/>
    </source>
</evidence>
<keyword evidence="7" id="KW-0413">Isomerase</keyword>
<comment type="similarity">
    <text evidence="1">Belongs to the helicase family. UvrD subfamily.</text>
</comment>
<dbReference type="Gene3D" id="1.10.10.160">
    <property type="match status" value="1"/>
</dbReference>
<dbReference type="EMBL" id="JBHUEK010000007">
    <property type="protein sequence ID" value="MFD1778087.1"/>
    <property type="molecule type" value="Genomic_DNA"/>
</dbReference>
<evidence type="ECO:0000256" key="6">
    <source>
        <dbReference type="ARBA" id="ARBA00023125"/>
    </source>
</evidence>
<evidence type="ECO:0000256" key="5">
    <source>
        <dbReference type="ARBA" id="ARBA00022840"/>
    </source>
</evidence>
<dbReference type="EC" id="5.6.2.4" evidence="9"/>
<dbReference type="PANTHER" id="PTHR11070:SF2">
    <property type="entry name" value="ATP-DEPENDENT DNA HELICASE SRS2"/>
    <property type="match status" value="1"/>
</dbReference>
<evidence type="ECO:0000256" key="7">
    <source>
        <dbReference type="ARBA" id="ARBA00023235"/>
    </source>
</evidence>
<comment type="catalytic activity">
    <reaction evidence="10">
        <text>ATP + H2O = ADP + phosphate + H(+)</text>
        <dbReference type="Rhea" id="RHEA:13065"/>
        <dbReference type="ChEBI" id="CHEBI:15377"/>
        <dbReference type="ChEBI" id="CHEBI:15378"/>
        <dbReference type="ChEBI" id="CHEBI:30616"/>
        <dbReference type="ChEBI" id="CHEBI:43474"/>
        <dbReference type="ChEBI" id="CHEBI:456216"/>
        <dbReference type="EC" id="5.6.2.4"/>
    </reaction>
</comment>
<accession>A0ABW4MLA8</accession>
<dbReference type="PROSITE" id="PS51198">
    <property type="entry name" value="UVRD_HELICASE_ATP_BIND"/>
    <property type="match status" value="1"/>
</dbReference>
<dbReference type="PROSITE" id="PS51217">
    <property type="entry name" value="UVRD_HELICASE_CTER"/>
    <property type="match status" value="1"/>
</dbReference>
<gene>
    <name evidence="14" type="ORF">ACFSFW_05360</name>
</gene>
<dbReference type="InterPro" id="IPR013986">
    <property type="entry name" value="DExx_box_DNA_helicase_dom_sf"/>
</dbReference>
<evidence type="ECO:0000256" key="11">
    <source>
        <dbReference type="PROSITE-ProRule" id="PRU00560"/>
    </source>
</evidence>
<dbReference type="SUPFAM" id="SSF52540">
    <property type="entry name" value="P-loop containing nucleoside triphosphate hydrolases"/>
    <property type="match status" value="1"/>
</dbReference>
<dbReference type="InterPro" id="IPR014016">
    <property type="entry name" value="UvrD-like_ATP-bd"/>
</dbReference>
<feature type="domain" description="UvrD-like helicase C-terminal" evidence="13">
    <location>
        <begin position="303"/>
        <end position="565"/>
    </location>
</feature>
<dbReference type="GO" id="GO:0016787">
    <property type="term" value="F:hydrolase activity"/>
    <property type="evidence" value="ECO:0007669"/>
    <property type="project" value="UniProtKB-KW"/>
</dbReference>
<keyword evidence="6" id="KW-0238">DNA-binding</keyword>
<comment type="catalytic activity">
    <reaction evidence="8">
        <text>Couples ATP hydrolysis with the unwinding of duplex DNA by translocating in the 3'-5' direction.</text>
        <dbReference type="EC" id="5.6.2.4"/>
    </reaction>
</comment>
<dbReference type="Pfam" id="PF00580">
    <property type="entry name" value="UvrD-helicase"/>
    <property type="match status" value="1"/>
</dbReference>
<keyword evidence="3 11" id="KW-0378">Hydrolase</keyword>
<evidence type="ECO:0000259" key="13">
    <source>
        <dbReference type="PROSITE" id="PS51217"/>
    </source>
</evidence>
<dbReference type="InterPro" id="IPR014017">
    <property type="entry name" value="DNA_helicase_UvrD-like_C"/>
</dbReference>
<dbReference type="PANTHER" id="PTHR11070">
    <property type="entry name" value="UVRD / RECB / PCRA DNA HELICASE FAMILY MEMBER"/>
    <property type="match status" value="1"/>
</dbReference>
<organism evidence="14 15">
    <name type="scientific">Fredinandcohnia salidurans</name>
    <dbReference type="NCBI Taxonomy" id="2595041"/>
    <lineage>
        <taxon>Bacteria</taxon>
        <taxon>Bacillati</taxon>
        <taxon>Bacillota</taxon>
        <taxon>Bacilli</taxon>
        <taxon>Bacillales</taxon>
        <taxon>Bacillaceae</taxon>
        <taxon>Fredinandcohnia</taxon>
    </lineage>
</organism>
<dbReference type="CDD" id="cd17932">
    <property type="entry name" value="DEXQc_UvrD"/>
    <property type="match status" value="1"/>
</dbReference>
<evidence type="ECO:0000256" key="4">
    <source>
        <dbReference type="ARBA" id="ARBA00022806"/>
    </source>
</evidence>
<feature type="domain" description="UvrD-like helicase ATP-binding" evidence="12">
    <location>
        <begin position="17"/>
        <end position="302"/>
    </location>
</feature>
<keyword evidence="2 11" id="KW-0547">Nucleotide-binding</keyword>
<dbReference type="Proteomes" id="UP001597227">
    <property type="component" value="Unassembled WGS sequence"/>
</dbReference>
<evidence type="ECO:0000256" key="8">
    <source>
        <dbReference type="ARBA" id="ARBA00034617"/>
    </source>
</evidence>
<proteinExistence type="inferred from homology"/>
<name>A0ABW4MLA8_9BACI</name>
<evidence type="ECO:0000313" key="14">
    <source>
        <dbReference type="EMBL" id="MFD1778087.1"/>
    </source>
</evidence>
<evidence type="ECO:0000256" key="9">
    <source>
        <dbReference type="ARBA" id="ARBA00034808"/>
    </source>
</evidence>
<dbReference type="RefSeq" id="WP_304220280.1">
    <property type="nucleotide sequence ID" value="NZ_JBHUEK010000007.1"/>
</dbReference>
<comment type="caution">
    <text evidence="14">The sequence shown here is derived from an EMBL/GenBank/DDBJ whole genome shotgun (WGS) entry which is preliminary data.</text>
</comment>
<evidence type="ECO:0000256" key="1">
    <source>
        <dbReference type="ARBA" id="ARBA00009922"/>
    </source>
</evidence>
<sequence length="732" mass="85532">MNKGESFFHRKKEQLGVQLNNVQKQAVLHTRGPLLLLASPGSGKTTTTIMRIGYLIEEEGVHPSRIKAVTFSRASAADMKERFSRFFPEHSVDSVDFSTIHSLAFQVVRDYVYKQQISYQLIEGNQDGGPNKKRLLRQIFKSLNGENITEEQLEELTTYISYIKNKLLPRDEWNKIECDIPFVEAIFEEYEKIKNANLKSLLLDYDDMLTIANDAFSNDETILRKYQNRYDYLLTDESQDTSLVQHAIIEKLVKPHQNLYVVADDDQSIYSWRGAEPKYLLDFKNVYPNAVILKMEQNYRSSKDIVHVANRFIKRNKDRYDKNMFTKNPHNKPIEIKQFEDYRFQSKYIVQEIDRVDKKKDVAVLYRNNSSSIMLINELDRNQIPFYIKDSDNRFFSHWVVKDILNFMRMTFTDKRIDIFEQIYTKCGFFLSREQLFELAKKKPTESIFERLLQNKGLKDYQIKQIQACKKTFQQMKGAKPLKAIKLIRNQLGYDKTLKEMSKKLGFKTDYLFSVLQTLEEIADTLETMEQFAERLKHLENLLKASKFNKNKDAITLSTFHSSKGLEFKKVYMIDLIEGVVPSHDEINSYKEGNRSLMEEAVRLFYVGMTRAEQELELLSYKKQNGKDVTGSRFVANVKNIISPPVRVEQAEQKKKRVRENTVVPYNPNAIKKEDDIEEGMAVKHRVFGHGTIMSVTGERIEIQFQKERKALLLETCLEMGLLEPADGVQVK</sequence>
<evidence type="ECO:0000256" key="10">
    <source>
        <dbReference type="ARBA" id="ARBA00048988"/>
    </source>
</evidence>
<keyword evidence="4 11" id="KW-0347">Helicase</keyword>
<reference evidence="15" key="1">
    <citation type="journal article" date="2019" name="Int. J. Syst. Evol. Microbiol.">
        <title>The Global Catalogue of Microorganisms (GCM) 10K type strain sequencing project: providing services to taxonomists for standard genome sequencing and annotation.</title>
        <authorList>
            <consortium name="The Broad Institute Genomics Platform"/>
            <consortium name="The Broad Institute Genome Sequencing Center for Infectious Disease"/>
            <person name="Wu L."/>
            <person name="Ma J."/>
        </authorList>
    </citation>
    <scope>NUCLEOTIDE SEQUENCE [LARGE SCALE GENOMIC DNA]</scope>
    <source>
        <strain evidence="15">CCUG 15531</strain>
    </source>
</reference>
<dbReference type="Gene3D" id="3.40.50.300">
    <property type="entry name" value="P-loop containing nucleotide triphosphate hydrolases"/>
    <property type="match status" value="2"/>
</dbReference>
<dbReference type="InterPro" id="IPR000212">
    <property type="entry name" value="DNA_helicase_UvrD/REP"/>
</dbReference>
<dbReference type="GO" id="GO:0004386">
    <property type="term" value="F:helicase activity"/>
    <property type="evidence" value="ECO:0007669"/>
    <property type="project" value="UniProtKB-KW"/>
</dbReference>
<dbReference type="Gene3D" id="1.10.486.10">
    <property type="entry name" value="PCRA, domain 4"/>
    <property type="match status" value="1"/>
</dbReference>
<evidence type="ECO:0000256" key="2">
    <source>
        <dbReference type="ARBA" id="ARBA00022741"/>
    </source>
</evidence>
<evidence type="ECO:0000259" key="12">
    <source>
        <dbReference type="PROSITE" id="PS51198"/>
    </source>
</evidence>
<keyword evidence="15" id="KW-1185">Reference proteome</keyword>
<dbReference type="Pfam" id="PF13361">
    <property type="entry name" value="UvrD_C"/>
    <property type="match status" value="1"/>
</dbReference>
<feature type="binding site" evidence="11">
    <location>
        <begin position="38"/>
        <end position="45"/>
    </location>
    <ligand>
        <name>ATP</name>
        <dbReference type="ChEBI" id="CHEBI:30616"/>
    </ligand>
</feature>
<dbReference type="InterPro" id="IPR027417">
    <property type="entry name" value="P-loop_NTPase"/>
</dbReference>
<protein>
    <recommendedName>
        <fullName evidence="9">DNA 3'-5' helicase</fullName>
        <ecNumber evidence="9">5.6.2.4</ecNumber>
    </recommendedName>
</protein>
<keyword evidence="5 11" id="KW-0067">ATP-binding</keyword>